<protein>
    <recommendedName>
        <fullName evidence="1">Ribbon-helix-helix protein CopG domain-containing protein</fullName>
    </recommendedName>
</protein>
<comment type="caution">
    <text evidence="2">The sequence shown here is derived from an EMBL/GenBank/DDBJ whole genome shotgun (WGS) entry which is preliminary data.</text>
</comment>
<organism evidence="2 3">
    <name type="scientific">Candidatus Blackburnbacteria bacterium RIFCSPHIGHO2_12_FULL_41_13b</name>
    <dbReference type="NCBI Taxonomy" id="1797517"/>
    <lineage>
        <taxon>Bacteria</taxon>
        <taxon>Candidatus Blackburniibacteriota</taxon>
    </lineage>
</organism>
<dbReference type="GO" id="GO:0006355">
    <property type="term" value="P:regulation of DNA-templated transcription"/>
    <property type="evidence" value="ECO:0007669"/>
    <property type="project" value="InterPro"/>
</dbReference>
<dbReference type="Pfam" id="PF01402">
    <property type="entry name" value="RHH_1"/>
    <property type="match status" value="1"/>
</dbReference>
<proteinExistence type="predicted"/>
<dbReference type="EMBL" id="MHCA01000003">
    <property type="protein sequence ID" value="OGY13051.1"/>
    <property type="molecule type" value="Genomic_DNA"/>
</dbReference>
<dbReference type="STRING" id="1797517.A3F61_01615"/>
<accession>A0A1G1VCI1</accession>
<evidence type="ECO:0000313" key="2">
    <source>
        <dbReference type="EMBL" id="OGY13051.1"/>
    </source>
</evidence>
<reference evidence="2 3" key="1">
    <citation type="journal article" date="2016" name="Nat. Commun.">
        <title>Thousands of microbial genomes shed light on interconnected biogeochemical processes in an aquifer system.</title>
        <authorList>
            <person name="Anantharaman K."/>
            <person name="Brown C.T."/>
            <person name="Hug L.A."/>
            <person name="Sharon I."/>
            <person name="Castelle C.J."/>
            <person name="Probst A.J."/>
            <person name="Thomas B.C."/>
            <person name="Singh A."/>
            <person name="Wilkins M.J."/>
            <person name="Karaoz U."/>
            <person name="Brodie E.L."/>
            <person name="Williams K.H."/>
            <person name="Hubbard S.S."/>
            <person name="Banfield J.F."/>
        </authorList>
    </citation>
    <scope>NUCLEOTIDE SEQUENCE [LARGE SCALE GENOMIC DNA]</scope>
</reference>
<dbReference type="AlphaFoldDB" id="A0A1G1VCI1"/>
<dbReference type="InterPro" id="IPR002145">
    <property type="entry name" value="CopG"/>
</dbReference>
<name>A0A1G1VCI1_9BACT</name>
<dbReference type="CDD" id="cd21631">
    <property type="entry name" value="RHH_CopG_NikR-like"/>
    <property type="match status" value="1"/>
</dbReference>
<gene>
    <name evidence="2" type="ORF">A3F61_01615</name>
</gene>
<dbReference type="Proteomes" id="UP000178272">
    <property type="component" value="Unassembled WGS sequence"/>
</dbReference>
<sequence length="84" mass="9464">MLKTYLYIPEELDRQIKNTAKAQNKSKAEILRLALEKGIETLGQKGSATSLLMLAEIGKKGNFKGPKDSSQRIDELLWGKDWSK</sequence>
<evidence type="ECO:0000259" key="1">
    <source>
        <dbReference type="Pfam" id="PF01402"/>
    </source>
</evidence>
<evidence type="ECO:0000313" key="3">
    <source>
        <dbReference type="Proteomes" id="UP000178272"/>
    </source>
</evidence>
<feature type="domain" description="Ribbon-helix-helix protein CopG" evidence="1">
    <location>
        <begin position="6"/>
        <end position="40"/>
    </location>
</feature>